<dbReference type="EMBL" id="AUXX01000016">
    <property type="protein sequence ID" value="KZN66727.1"/>
    <property type="molecule type" value="Genomic_DNA"/>
</dbReference>
<gene>
    <name evidence="3" type="ORF">N478_17960</name>
</gene>
<feature type="region of interest" description="Disordered" evidence="2">
    <location>
        <begin position="115"/>
        <end position="144"/>
    </location>
</feature>
<dbReference type="NCBIfam" id="TIGR03504">
    <property type="entry name" value="FimV_Cterm"/>
    <property type="match status" value="1"/>
</dbReference>
<organism evidence="3 4">
    <name type="scientific">Pseudoalteromonas luteoviolacea S4060-1</name>
    <dbReference type="NCBI Taxonomy" id="1365257"/>
    <lineage>
        <taxon>Bacteria</taxon>
        <taxon>Pseudomonadati</taxon>
        <taxon>Pseudomonadota</taxon>
        <taxon>Gammaproteobacteria</taxon>
        <taxon>Alteromonadales</taxon>
        <taxon>Pseudoalteromonadaceae</taxon>
        <taxon>Pseudoalteromonas</taxon>
    </lineage>
</organism>
<feature type="compositionally biased region" description="Acidic residues" evidence="2">
    <location>
        <begin position="267"/>
        <end position="277"/>
    </location>
</feature>
<dbReference type="PATRIC" id="fig|1365257.3.peg.2286"/>
<name>A0A167MP92_9GAMM</name>
<evidence type="ECO:0000256" key="1">
    <source>
        <dbReference type="PROSITE-ProRule" id="PRU00339"/>
    </source>
</evidence>
<dbReference type="Gene3D" id="1.20.58.2200">
    <property type="match status" value="1"/>
</dbReference>
<dbReference type="InterPro" id="IPR020011">
    <property type="entry name" value="FimV_C"/>
</dbReference>
<dbReference type="Proteomes" id="UP000076661">
    <property type="component" value="Unassembled WGS sequence"/>
</dbReference>
<feature type="region of interest" description="Disordered" evidence="2">
    <location>
        <begin position="42"/>
        <end position="61"/>
    </location>
</feature>
<reference evidence="3 4" key="1">
    <citation type="submission" date="2013-07" db="EMBL/GenBank/DDBJ databases">
        <title>Comparative Genomic and Metabolomic Analysis of Twelve Strains of Pseudoalteromonas luteoviolacea.</title>
        <authorList>
            <person name="Vynne N.G."/>
            <person name="Mansson M."/>
            <person name="Gram L."/>
        </authorList>
    </citation>
    <scope>NUCLEOTIDE SEQUENCE [LARGE SCALE GENOMIC DNA]</scope>
    <source>
        <strain evidence="3 4">S4060-1</strain>
    </source>
</reference>
<protein>
    <submittedName>
        <fullName evidence="3">Uncharacterized protein</fullName>
    </submittedName>
</protein>
<evidence type="ECO:0000256" key="2">
    <source>
        <dbReference type="SAM" id="MobiDB-lite"/>
    </source>
</evidence>
<comment type="caution">
    <text evidence="3">The sequence shown here is derived from an EMBL/GenBank/DDBJ whole genome shotgun (WGS) entry which is preliminary data.</text>
</comment>
<feature type="region of interest" description="Disordered" evidence="2">
    <location>
        <begin position="248"/>
        <end position="277"/>
    </location>
</feature>
<dbReference type="InterPro" id="IPR038440">
    <property type="entry name" value="FimV_C_sf"/>
</dbReference>
<dbReference type="InterPro" id="IPR019734">
    <property type="entry name" value="TPR_rpt"/>
</dbReference>
<feature type="repeat" description="TPR" evidence="1">
    <location>
        <begin position="433"/>
        <end position="466"/>
    </location>
</feature>
<evidence type="ECO:0000313" key="3">
    <source>
        <dbReference type="EMBL" id="KZN66727.1"/>
    </source>
</evidence>
<proteinExistence type="predicted"/>
<keyword evidence="1" id="KW-0802">TPR repeat</keyword>
<sequence>MLETLEAESELAALDDELLSEELEIDLGDDPLGDEVDLLAEEEQPEEDFVTPSAELDSYPELELDSDEELAISIEDGDVSNGMSETERQLAESLGNQSDLHLQLEDELEEPFEDDLDDLFGDVGADEQKPDEVTNGTTTSGEQHVELEEQESLEDLNLDLDAPFDEAAALAALDEITEPSIQPEGERESELDDLSIDLDTPFDEAAAMAAMDEGLETPVESNEDNDIDDAPNELAMDLEATFDEEAALAEADEAVASLGEPSGELTESVESEEESVELDIDPESFLEQLEEAAENDADLGEAIEIDESAIEDEFMADLEETDFESLLDEYAEPQSIDPEPQPELEVNFDALLSEELDEPFEIEEEQVATEQVNEVEQAPEDFLNIDDLIAQSDDVIEQEEPYQEPNMDVGLDDFEELLAGDNPTDVDLEEDGFAAKLDLARAYLEIEDFDSAVSALEEVMENGPESVQAEARILKEQIK</sequence>
<evidence type="ECO:0000313" key="4">
    <source>
        <dbReference type="Proteomes" id="UP000076661"/>
    </source>
</evidence>
<accession>A0A167MP92</accession>
<dbReference type="PROSITE" id="PS50005">
    <property type="entry name" value="TPR"/>
    <property type="match status" value="1"/>
</dbReference>
<dbReference type="AlphaFoldDB" id="A0A167MP92"/>
<dbReference type="RefSeq" id="WP_063381103.1">
    <property type="nucleotide sequence ID" value="NZ_AUXX01000016.1"/>
</dbReference>
<feature type="region of interest" description="Disordered" evidence="2">
    <location>
        <begin position="75"/>
        <end position="98"/>
    </location>
</feature>